<dbReference type="InterPro" id="IPR003000">
    <property type="entry name" value="Sirtuin"/>
</dbReference>
<feature type="active site" description="Proton acceptor" evidence="3 4">
    <location>
        <position position="127"/>
    </location>
</feature>
<dbReference type="AlphaFoldDB" id="A0A495UP05"/>
<keyword evidence="3 4" id="KW-0479">Metal-binding</keyword>
<dbReference type="EMBL" id="RBXL01000002">
    <property type="protein sequence ID" value="RKT37945.1"/>
    <property type="molecule type" value="Genomic_DNA"/>
</dbReference>
<feature type="binding site" evidence="3">
    <location>
        <position position="75"/>
    </location>
    <ligand>
        <name>substrate</name>
    </ligand>
</feature>
<dbReference type="NCBIfam" id="NF001753">
    <property type="entry name" value="PRK00481.1-3"/>
    <property type="match status" value="1"/>
</dbReference>
<reference evidence="6 7" key="1">
    <citation type="submission" date="2018-10" db="EMBL/GenBank/DDBJ databases">
        <title>Genomic Encyclopedia of Archaeal and Bacterial Type Strains, Phase II (KMG-II): from individual species to whole genera.</title>
        <authorList>
            <person name="Goeker M."/>
        </authorList>
    </citation>
    <scope>NUCLEOTIDE SEQUENCE [LARGE SCALE GENOMIC DNA]</scope>
    <source>
        <strain evidence="6 7">DSM 235</strain>
    </source>
</reference>
<evidence type="ECO:0000256" key="4">
    <source>
        <dbReference type="PROSITE-ProRule" id="PRU00236"/>
    </source>
</evidence>
<comment type="cofactor">
    <cofactor evidence="3">
        <name>Zn(2+)</name>
        <dbReference type="ChEBI" id="CHEBI:29105"/>
    </cofactor>
    <text evidence="3">Binds 1 zinc ion per subunit.</text>
</comment>
<dbReference type="InterPro" id="IPR026591">
    <property type="entry name" value="Sirtuin_cat_small_dom_sf"/>
</dbReference>
<dbReference type="InterPro" id="IPR026590">
    <property type="entry name" value="Ssirtuin_cat_dom"/>
</dbReference>
<evidence type="ECO:0000313" key="7">
    <source>
        <dbReference type="Proteomes" id="UP000274556"/>
    </source>
</evidence>
<keyword evidence="3" id="KW-0963">Cytoplasm</keyword>
<feature type="binding site" evidence="3 4">
    <location>
        <position position="138"/>
    </location>
    <ligand>
        <name>Zn(2+)</name>
        <dbReference type="ChEBI" id="CHEBI:29105"/>
    </ligand>
</feature>
<feature type="binding site" evidence="3">
    <location>
        <begin position="109"/>
        <end position="112"/>
    </location>
    <ligand>
        <name>NAD(+)</name>
        <dbReference type="ChEBI" id="CHEBI:57540"/>
    </ligand>
</feature>
<comment type="function">
    <text evidence="3">NAD-dependent lysine deacetylase and desuccinylase that specifically removes acetyl and succinyl groups on target proteins. Modulates the activities of several proteins which are inactive in their acylated form.</text>
</comment>
<comment type="catalytic activity">
    <reaction evidence="3">
        <text>N(6)-succinyl-L-lysyl-[protein] + NAD(+) + H2O = 2''-O-succinyl-ADP-D-ribose + nicotinamide + L-lysyl-[protein]</text>
        <dbReference type="Rhea" id="RHEA:47668"/>
        <dbReference type="Rhea" id="RHEA-COMP:9752"/>
        <dbReference type="Rhea" id="RHEA-COMP:11877"/>
        <dbReference type="ChEBI" id="CHEBI:15377"/>
        <dbReference type="ChEBI" id="CHEBI:17154"/>
        <dbReference type="ChEBI" id="CHEBI:29969"/>
        <dbReference type="ChEBI" id="CHEBI:57540"/>
        <dbReference type="ChEBI" id="CHEBI:87830"/>
        <dbReference type="ChEBI" id="CHEBI:87832"/>
    </reaction>
</comment>
<evidence type="ECO:0000256" key="2">
    <source>
        <dbReference type="ARBA" id="ARBA00023027"/>
    </source>
</evidence>
<dbReference type="Pfam" id="PF02146">
    <property type="entry name" value="SIR2"/>
    <property type="match status" value="1"/>
</dbReference>
<feature type="binding site" evidence="3 4">
    <location>
        <position position="168"/>
    </location>
    <ligand>
        <name>Zn(2+)</name>
        <dbReference type="ChEBI" id="CHEBI:29105"/>
    </ligand>
</feature>
<dbReference type="PANTHER" id="PTHR11085:SF10">
    <property type="entry name" value="NAD-DEPENDENT PROTEIN DEACYLASE SIRTUIN-5, MITOCHONDRIAL-RELATED"/>
    <property type="match status" value="1"/>
</dbReference>
<dbReference type="GO" id="GO:0036054">
    <property type="term" value="F:protein-malonyllysine demalonylase activity"/>
    <property type="evidence" value="ECO:0007669"/>
    <property type="project" value="InterPro"/>
</dbReference>
<dbReference type="InterPro" id="IPR050134">
    <property type="entry name" value="NAD-dep_sirtuin_deacylases"/>
</dbReference>
<dbReference type="GO" id="GO:0005737">
    <property type="term" value="C:cytoplasm"/>
    <property type="evidence" value="ECO:0007669"/>
    <property type="project" value="UniProtKB-SubCell"/>
</dbReference>
<feature type="binding site" evidence="3 4">
    <location>
        <position position="135"/>
    </location>
    <ligand>
        <name>Zn(2+)</name>
        <dbReference type="ChEBI" id="CHEBI:29105"/>
    </ligand>
</feature>
<dbReference type="Proteomes" id="UP000274556">
    <property type="component" value="Unassembled WGS sequence"/>
</dbReference>
<dbReference type="EC" id="2.3.1.286" evidence="3"/>
<dbReference type="InterPro" id="IPR027546">
    <property type="entry name" value="Sirtuin_class_III"/>
</dbReference>
<feature type="domain" description="Deacetylase sirtuin-type" evidence="5">
    <location>
        <begin position="1"/>
        <end position="265"/>
    </location>
</feature>
<protein>
    <recommendedName>
        <fullName evidence="3">NAD-dependent protein deacylase</fullName>
        <ecNumber evidence="3">2.3.1.286</ecNumber>
    </recommendedName>
    <alternativeName>
        <fullName evidence="3">Regulatory protein SIR2 homolog</fullName>
    </alternativeName>
</protein>
<dbReference type="GO" id="GO:0008270">
    <property type="term" value="F:zinc ion binding"/>
    <property type="evidence" value="ECO:0007669"/>
    <property type="project" value="UniProtKB-UniRule"/>
</dbReference>
<dbReference type="InterPro" id="IPR029035">
    <property type="entry name" value="DHS-like_NAD/FAD-binding_dom"/>
</dbReference>
<proteinExistence type="inferred from homology"/>
<dbReference type="Gene3D" id="3.40.50.1220">
    <property type="entry name" value="TPP-binding domain"/>
    <property type="match status" value="1"/>
</dbReference>
<keyword evidence="7" id="KW-1185">Reference proteome</keyword>
<evidence type="ECO:0000259" key="5">
    <source>
        <dbReference type="PROSITE" id="PS50305"/>
    </source>
</evidence>
<comment type="similarity">
    <text evidence="3">Belongs to the sirtuin family. Class III subfamily.</text>
</comment>
<name>A0A495UP05_9GAMM</name>
<comment type="domain">
    <text evidence="3">2 residues (Tyr-75 and Arg-78) present in a large hydrophobic pocket are probably involved in substrate specificity. They are important for desuccinylation activity, but dispensable for deacetylation activity.</text>
</comment>
<evidence type="ECO:0000313" key="6">
    <source>
        <dbReference type="EMBL" id="RKT37945.1"/>
    </source>
</evidence>
<feature type="binding site" evidence="3 4">
    <location>
        <position position="165"/>
    </location>
    <ligand>
        <name>Zn(2+)</name>
        <dbReference type="ChEBI" id="CHEBI:29105"/>
    </ligand>
</feature>
<dbReference type="RefSeq" id="WP_120800233.1">
    <property type="nucleotide sequence ID" value="NZ_RBXL01000002.1"/>
</dbReference>
<keyword evidence="3 4" id="KW-0862">Zinc</keyword>
<dbReference type="PANTHER" id="PTHR11085">
    <property type="entry name" value="NAD-DEPENDENT PROTEIN DEACYLASE SIRTUIN-5, MITOCHONDRIAL-RELATED"/>
    <property type="match status" value="1"/>
</dbReference>
<comment type="catalytic activity">
    <reaction evidence="3">
        <text>N(6)-acetyl-L-lysyl-[protein] + NAD(+) + H2O = 2''-O-acetyl-ADP-D-ribose + nicotinamide + L-lysyl-[protein]</text>
        <dbReference type="Rhea" id="RHEA:43636"/>
        <dbReference type="Rhea" id="RHEA-COMP:9752"/>
        <dbReference type="Rhea" id="RHEA-COMP:10731"/>
        <dbReference type="ChEBI" id="CHEBI:15377"/>
        <dbReference type="ChEBI" id="CHEBI:17154"/>
        <dbReference type="ChEBI" id="CHEBI:29969"/>
        <dbReference type="ChEBI" id="CHEBI:57540"/>
        <dbReference type="ChEBI" id="CHEBI:61930"/>
        <dbReference type="ChEBI" id="CHEBI:83767"/>
        <dbReference type="EC" id="2.3.1.286"/>
    </reaction>
</comment>
<comment type="caution">
    <text evidence="3">Lacks conserved residue(s) required for the propagation of feature annotation.</text>
</comment>
<gene>
    <name evidence="3" type="primary">cobB</name>
    <name evidence="6" type="ORF">BDD21_5456</name>
</gene>
<dbReference type="Gene3D" id="3.30.1600.10">
    <property type="entry name" value="SIR2/SIRT2 'Small Domain"/>
    <property type="match status" value="1"/>
</dbReference>
<comment type="subcellular location">
    <subcellularLocation>
        <location evidence="3">Cytoplasm</location>
    </subcellularLocation>
</comment>
<dbReference type="PROSITE" id="PS50305">
    <property type="entry name" value="SIRTUIN"/>
    <property type="match status" value="1"/>
</dbReference>
<keyword evidence="1" id="KW-0808">Transferase</keyword>
<dbReference type="GO" id="GO:0036055">
    <property type="term" value="F:protein-succinyllysine desuccinylase activity"/>
    <property type="evidence" value="ECO:0007669"/>
    <property type="project" value="UniProtKB-UniRule"/>
</dbReference>
<feature type="binding site" evidence="3">
    <location>
        <position position="78"/>
    </location>
    <ligand>
        <name>substrate</name>
    </ligand>
</feature>
<evidence type="ECO:0000256" key="1">
    <source>
        <dbReference type="ARBA" id="ARBA00022679"/>
    </source>
</evidence>
<comment type="caution">
    <text evidence="6">The sequence shown here is derived from an EMBL/GenBank/DDBJ whole genome shotgun (WGS) entry which is preliminary data.</text>
</comment>
<feature type="binding site" evidence="3">
    <location>
        <begin position="231"/>
        <end position="233"/>
    </location>
    <ligand>
        <name>NAD(+)</name>
        <dbReference type="ChEBI" id="CHEBI:57540"/>
    </ligand>
</feature>
<sequence>MPPTTHEIEPFPPELMARLRTCRHLLVLTGAGVSQESGIPTFRDALSGLWDRFDPAQLATSDAFDADPALVWGWYAWRRSQVLRCEPNPAHWAIAALADRVPRLTLVTQNVDGLHQRAGSPDVLELHGSLHRPYCRDCGYPHAPSPSDPPCDVALEGAPLPPPRCEQCNGPIRPGVVWFGEALPRDVWNAAETAANTCDLVLVVGTSALVYPAAELPLTALARGTAVVQINPDRTDLDDLATFRLRGTAARILPELVQQGWPEVV</sequence>
<evidence type="ECO:0000256" key="3">
    <source>
        <dbReference type="HAMAP-Rule" id="MF_01121"/>
    </source>
</evidence>
<dbReference type="GO" id="GO:0070403">
    <property type="term" value="F:NAD+ binding"/>
    <property type="evidence" value="ECO:0007669"/>
    <property type="project" value="UniProtKB-UniRule"/>
</dbReference>
<dbReference type="CDD" id="cd01412">
    <property type="entry name" value="SIRT5_Af1_CobB"/>
    <property type="match status" value="1"/>
</dbReference>
<feature type="binding site" evidence="3">
    <location>
        <position position="249"/>
    </location>
    <ligand>
        <name>NAD(+)</name>
        <dbReference type="ChEBI" id="CHEBI:57540"/>
    </ligand>
</feature>
<organism evidence="6 7">
    <name type="scientific">Thiocapsa rosea</name>
    <dbReference type="NCBI Taxonomy" id="69360"/>
    <lineage>
        <taxon>Bacteria</taxon>
        <taxon>Pseudomonadati</taxon>
        <taxon>Pseudomonadota</taxon>
        <taxon>Gammaproteobacteria</taxon>
        <taxon>Chromatiales</taxon>
        <taxon>Chromatiaceae</taxon>
        <taxon>Thiocapsa</taxon>
    </lineage>
</organism>
<dbReference type="HAMAP" id="MF_01121">
    <property type="entry name" value="Sirtuin_ClassIII"/>
    <property type="match status" value="1"/>
</dbReference>
<dbReference type="GO" id="GO:0017136">
    <property type="term" value="F:histone deacetylase activity, NAD-dependent"/>
    <property type="evidence" value="ECO:0007669"/>
    <property type="project" value="TreeGrafter"/>
</dbReference>
<keyword evidence="2 3" id="KW-0520">NAD</keyword>
<accession>A0A495UP05</accession>
<dbReference type="OrthoDB" id="9800582at2"/>
<dbReference type="SUPFAM" id="SSF52467">
    <property type="entry name" value="DHS-like NAD/FAD-binding domain"/>
    <property type="match status" value="1"/>
</dbReference>
<feature type="binding site" evidence="3">
    <location>
        <begin position="205"/>
        <end position="207"/>
    </location>
    <ligand>
        <name>NAD(+)</name>
        <dbReference type="ChEBI" id="CHEBI:57540"/>
    </ligand>
</feature>